<sequence>MIGPKRLSKWLARHSATVETVDDPRHTDLVIPVMGPTGVGKSTFINNVVGKPVMDVGHDLQSCTSKIEHVIVPHPSDPSRRIVFVDTPGFDDTYVADAEILKLIAVWLAKSYYDGMKLAGIVYLHEISQTRMFGTSRKNLTMFNKLCGDDALKNVVLATTKWSDIPEDVGHRREEQLANTYWKRMLNLGSRMAQFTCTRESAWAIVNPIIYKDPVDVHTLIQEELVDLQKHLSESEAGKTLRYTLEELLESQRDMARQLREETQGSDELQERQEEISRRLTSTLHQIQELKVPLSRRIITFFSSRKEENRM</sequence>
<protein>
    <recommendedName>
        <fullName evidence="1">G domain-containing protein</fullName>
    </recommendedName>
</protein>
<dbReference type="AlphaFoldDB" id="A0A0C3B9R4"/>
<keyword evidence="3" id="KW-1185">Reference proteome</keyword>
<dbReference type="HOGENOM" id="CLU_018003_0_0_1"/>
<dbReference type="OrthoDB" id="8954335at2759"/>
<reference evidence="2 3" key="1">
    <citation type="submission" date="2014-04" db="EMBL/GenBank/DDBJ databases">
        <authorList>
            <consortium name="DOE Joint Genome Institute"/>
            <person name="Kuo A."/>
            <person name="Tarkka M."/>
            <person name="Buscot F."/>
            <person name="Kohler A."/>
            <person name="Nagy L.G."/>
            <person name="Floudas D."/>
            <person name="Copeland A."/>
            <person name="Barry K.W."/>
            <person name="Cichocki N."/>
            <person name="Veneault-Fourrey C."/>
            <person name="LaButti K."/>
            <person name="Lindquist E.A."/>
            <person name="Lipzen A."/>
            <person name="Lundell T."/>
            <person name="Morin E."/>
            <person name="Murat C."/>
            <person name="Sun H."/>
            <person name="Tunlid A."/>
            <person name="Henrissat B."/>
            <person name="Grigoriev I.V."/>
            <person name="Hibbett D.S."/>
            <person name="Martin F."/>
            <person name="Nordberg H.P."/>
            <person name="Cantor M.N."/>
            <person name="Hua S.X."/>
        </authorList>
    </citation>
    <scope>NUCLEOTIDE SEQUENCE [LARGE SCALE GENOMIC DNA]</scope>
    <source>
        <strain evidence="2 3">F 1598</strain>
    </source>
</reference>
<dbReference type="Proteomes" id="UP000054166">
    <property type="component" value="Unassembled WGS sequence"/>
</dbReference>
<dbReference type="GO" id="GO:0005525">
    <property type="term" value="F:GTP binding"/>
    <property type="evidence" value="ECO:0007669"/>
    <property type="project" value="InterPro"/>
</dbReference>
<name>A0A0C3B9R4_PILCF</name>
<dbReference type="STRING" id="765440.A0A0C3B9R4"/>
<dbReference type="InterPro" id="IPR006073">
    <property type="entry name" value="GTP-bd"/>
</dbReference>
<dbReference type="Pfam" id="PF01926">
    <property type="entry name" value="MMR_HSR1"/>
    <property type="match status" value="1"/>
</dbReference>
<dbReference type="SUPFAM" id="SSF52540">
    <property type="entry name" value="P-loop containing nucleoside triphosphate hydrolases"/>
    <property type="match status" value="1"/>
</dbReference>
<evidence type="ECO:0000313" key="2">
    <source>
        <dbReference type="EMBL" id="KIM83038.1"/>
    </source>
</evidence>
<organism evidence="2 3">
    <name type="scientific">Piloderma croceum (strain F 1598)</name>
    <dbReference type="NCBI Taxonomy" id="765440"/>
    <lineage>
        <taxon>Eukaryota</taxon>
        <taxon>Fungi</taxon>
        <taxon>Dikarya</taxon>
        <taxon>Basidiomycota</taxon>
        <taxon>Agaricomycotina</taxon>
        <taxon>Agaricomycetes</taxon>
        <taxon>Agaricomycetidae</taxon>
        <taxon>Atheliales</taxon>
        <taxon>Atheliaceae</taxon>
        <taxon>Piloderma</taxon>
    </lineage>
</organism>
<dbReference type="CDD" id="cd00882">
    <property type="entry name" value="Ras_like_GTPase"/>
    <property type="match status" value="1"/>
</dbReference>
<dbReference type="Gene3D" id="3.40.50.300">
    <property type="entry name" value="P-loop containing nucleotide triphosphate hydrolases"/>
    <property type="match status" value="1"/>
</dbReference>
<accession>A0A0C3B9R4</accession>
<dbReference type="EMBL" id="KN832992">
    <property type="protein sequence ID" value="KIM83038.1"/>
    <property type="molecule type" value="Genomic_DNA"/>
</dbReference>
<feature type="domain" description="G" evidence="1">
    <location>
        <begin position="33"/>
        <end position="94"/>
    </location>
</feature>
<reference evidence="3" key="2">
    <citation type="submission" date="2015-01" db="EMBL/GenBank/DDBJ databases">
        <title>Evolutionary Origins and Diversification of the Mycorrhizal Mutualists.</title>
        <authorList>
            <consortium name="DOE Joint Genome Institute"/>
            <consortium name="Mycorrhizal Genomics Consortium"/>
            <person name="Kohler A."/>
            <person name="Kuo A."/>
            <person name="Nagy L.G."/>
            <person name="Floudas D."/>
            <person name="Copeland A."/>
            <person name="Barry K.W."/>
            <person name="Cichocki N."/>
            <person name="Veneault-Fourrey C."/>
            <person name="LaButti K."/>
            <person name="Lindquist E.A."/>
            <person name="Lipzen A."/>
            <person name="Lundell T."/>
            <person name="Morin E."/>
            <person name="Murat C."/>
            <person name="Riley R."/>
            <person name="Ohm R."/>
            <person name="Sun H."/>
            <person name="Tunlid A."/>
            <person name="Henrissat B."/>
            <person name="Grigoriev I.V."/>
            <person name="Hibbett D.S."/>
            <person name="Martin F."/>
        </authorList>
    </citation>
    <scope>NUCLEOTIDE SEQUENCE [LARGE SCALE GENOMIC DNA]</scope>
    <source>
        <strain evidence="3">F 1598</strain>
    </source>
</reference>
<dbReference type="InterPro" id="IPR027417">
    <property type="entry name" value="P-loop_NTPase"/>
</dbReference>
<gene>
    <name evidence="2" type="ORF">PILCRDRAFT_819829</name>
</gene>
<dbReference type="InParanoid" id="A0A0C3B9R4"/>
<evidence type="ECO:0000313" key="3">
    <source>
        <dbReference type="Proteomes" id="UP000054166"/>
    </source>
</evidence>
<proteinExistence type="predicted"/>
<evidence type="ECO:0000259" key="1">
    <source>
        <dbReference type="Pfam" id="PF01926"/>
    </source>
</evidence>